<name>A0A7C9LM08_9DEIO</name>
<organism evidence="2 3">
    <name type="scientific">Deinococcus arboris</name>
    <dbReference type="NCBI Taxonomy" id="2682977"/>
    <lineage>
        <taxon>Bacteria</taxon>
        <taxon>Thermotogati</taxon>
        <taxon>Deinococcota</taxon>
        <taxon>Deinococci</taxon>
        <taxon>Deinococcales</taxon>
        <taxon>Deinococcaceae</taxon>
        <taxon>Deinococcus</taxon>
    </lineage>
</organism>
<dbReference type="EMBL" id="WQLB01000010">
    <property type="protein sequence ID" value="MVN87017.1"/>
    <property type="molecule type" value="Genomic_DNA"/>
</dbReference>
<evidence type="ECO:0000259" key="1">
    <source>
        <dbReference type="Pfam" id="PF24706"/>
    </source>
</evidence>
<accession>A0A7C9LM08</accession>
<feature type="domain" description="DUF7669" evidence="1">
    <location>
        <begin position="11"/>
        <end position="77"/>
    </location>
</feature>
<keyword evidence="3" id="KW-1185">Reference proteome</keyword>
<protein>
    <recommendedName>
        <fullName evidence="1">DUF7669 domain-containing protein</fullName>
    </recommendedName>
</protein>
<dbReference type="Pfam" id="PF24706">
    <property type="entry name" value="DUF7669"/>
    <property type="match status" value="1"/>
</dbReference>
<dbReference type="AlphaFoldDB" id="A0A7C9LM08"/>
<proteinExistence type="predicted"/>
<reference evidence="2 3" key="1">
    <citation type="submission" date="2019-12" db="EMBL/GenBank/DDBJ databases">
        <title>Deinococcus sp. HMF7620 Genome sequencing and assembly.</title>
        <authorList>
            <person name="Kang H."/>
            <person name="Kim H."/>
            <person name="Joh K."/>
        </authorList>
    </citation>
    <scope>NUCLEOTIDE SEQUENCE [LARGE SCALE GENOMIC DNA]</scope>
    <source>
        <strain evidence="2 3">HMF7620</strain>
    </source>
</reference>
<dbReference type="RefSeq" id="WP_157459069.1">
    <property type="nucleotide sequence ID" value="NZ_WQLB01000010.1"/>
</dbReference>
<evidence type="ECO:0000313" key="2">
    <source>
        <dbReference type="EMBL" id="MVN87017.1"/>
    </source>
</evidence>
<gene>
    <name evidence="2" type="ORF">GO986_09585</name>
</gene>
<sequence>MTCRTDILAVARDLAAGHPEGTFSMQDIVQALRAQQTTHTDAQIRRHVRAIMCANSTEKGAGQFPDLEWVARGRFRLLEQPV</sequence>
<dbReference type="Proteomes" id="UP000483286">
    <property type="component" value="Unassembled WGS sequence"/>
</dbReference>
<evidence type="ECO:0000313" key="3">
    <source>
        <dbReference type="Proteomes" id="UP000483286"/>
    </source>
</evidence>
<dbReference type="InterPro" id="IPR056086">
    <property type="entry name" value="DUF7669"/>
</dbReference>
<comment type="caution">
    <text evidence="2">The sequence shown here is derived from an EMBL/GenBank/DDBJ whole genome shotgun (WGS) entry which is preliminary data.</text>
</comment>